<dbReference type="Gene3D" id="3.50.50.60">
    <property type="entry name" value="FAD/NAD(P)-binding domain"/>
    <property type="match status" value="1"/>
</dbReference>
<dbReference type="Pfam" id="PF13454">
    <property type="entry name" value="NAD_binding_9"/>
    <property type="match status" value="1"/>
</dbReference>
<name>A0AAU4K1G4_9NOCA</name>
<dbReference type="EMBL" id="CP108021">
    <property type="protein sequence ID" value="WUM19938.1"/>
    <property type="molecule type" value="Genomic_DNA"/>
</dbReference>
<protein>
    <submittedName>
        <fullName evidence="2">FAD/NAD(P)-binding protein</fullName>
    </submittedName>
</protein>
<dbReference type="RefSeq" id="WP_328857365.1">
    <property type="nucleotide sequence ID" value="NZ_CP108021.1"/>
</dbReference>
<evidence type="ECO:0000313" key="2">
    <source>
        <dbReference type="EMBL" id="WUM19938.1"/>
    </source>
</evidence>
<gene>
    <name evidence="2" type="ORF">OG579_19955</name>
</gene>
<dbReference type="PANTHER" id="PTHR40254">
    <property type="entry name" value="BLR0577 PROTEIN"/>
    <property type="match status" value="1"/>
</dbReference>
<dbReference type="KEGG" id="whr:OG579_19955"/>
<dbReference type="InterPro" id="IPR052189">
    <property type="entry name" value="L-asp_N-monooxygenase_NS-form"/>
</dbReference>
<dbReference type="PANTHER" id="PTHR40254:SF1">
    <property type="entry name" value="BLR0577 PROTEIN"/>
    <property type="match status" value="1"/>
</dbReference>
<evidence type="ECO:0000313" key="3">
    <source>
        <dbReference type="Proteomes" id="UP001432128"/>
    </source>
</evidence>
<accession>A0AAU4K1G4</accession>
<organism evidence="2 3">
    <name type="scientific">Williamsia herbipolensis</name>
    <dbReference type="NCBI Taxonomy" id="1603258"/>
    <lineage>
        <taxon>Bacteria</taxon>
        <taxon>Bacillati</taxon>
        <taxon>Actinomycetota</taxon>
        <taxon>Actinomycetes</taxon>
        <taxon>Mycobacteriales</taxon>
        <taxon>Nocardiaceae</taxon>
        <taxon>Williamsia</taxon>
    </lineage>
</organism>
<dbReference type="AlphaFoldDB" id="A0AAU4K1G4"/>
<sequence length="497" mass="52005">MISIGIVGGGAAAISLIRQLPHGDRLDVVVYADRPPGPGRAYSEPADSALLNRQVFAMSVSDAWPDEFAEWVAAHAPEHLDDGEHSFVPRALYGRYLAASAESAHAHLGDHLTFVAGRVVDIAPRAGTYRLTVESADGGVVEATHDLVVLALGSSPPADPYRLTGLPSYTGDPYPIDGWLDEVATADAAAVVGTGLSAVDVALALGRGDFAGHLTMCSRNGIVPDARAIVSPLDFDPDISAMILRVTRKRGGLEWQDVLQIVDYLALGEGIRRSEVRAAFGAVARPAGERLAHGSDPTRSVDAAVQRLVIGIAQHYVNEIWSAMTRRARAQFVATAHAPFQALSNPLPAKSAAVLGAMVGDGRLSIRAGVTDIEPTTGGFDIDFAEGGRAAVSQVVNATRTAAGAPSPAAGALVSSLLYRGLAQANPYGGLRVDIISNALLDRSGAAVPGLYVIGEIASGDLYYISSMGKIRRRARSVARQIVDESLRPARTGSAHV</sequence>
<dbReference type="SUPFAM" id="SSF51905">
    <property type="entry name" value="FAD/NAD(P)-binding domain"/>
    <property type="match status" value="1"/>
</dbReference>
<keyword evidence="3" id="KW-1185">Reference proteome</keyword>
<dbReference type="InterPro" id="IPR036188">
    <property type="entry name" value="FAD/NAD-bd_sf"/>
</dbReference>
<dbReference type="Proteomes" id="UP001432128">
    <property type="component" value="Chromosome"/>
</dbReference>
<dbReference type="InterPro" id="IPR038732">
    <property type="entry name" value="HpyO/CreE_NAD-binding"/>
</dbReference>
<feature type="domain" description="FAD-dependent urate hydroxylase HpyO/Asp monooxygenase CreE-like FAD/NAD(P)-binding" evidence="1">
    <location>
        <begin position="6"/>
        <end position="154"/>
    </location>
</feature>
<reference evidence="2 3" key="1">
    <citation type="submission" date="2022-10" db="EMBL/GenBank/DDBJ databases">
        <title>The complete genomes of actinobacterial strains from the NBC collection.</title>
        <authorList>
            <person name="Joergensen T.S."/>
            <person name="Alvarez Arevalo M."/>
            <person name="Sterndorff E.B."/>
            <person name="Faurdal D."/>
            <person name="Vuksanovic O."/>
            <person name="Mourched A.-S."/>
            <person name="Charusanti P."/>
            <person name="Shaw S."/>
            <person name="Blin K."/>
            <person name="Weber T."/>
        </authorList>
    </citation>
    <scope>NUCLEOTIDE SEQUENCE [LARGE SCALE GENOMIC DNA]</scope>
    <source>
        <strain evidence="2 3">NBC_00319</strain>
    </source>
</reference>
<evidence type="ECO:0000259" key="1">
    <source>
        <dbReference type="Pfam" id="PF13454"/>
    </source>
</evidence>
<proteinExistence type="predicted"/>